<dbReference type="InterPro" id="IPR050208">
    <property type="entry name" value="MHC_class-I_related"/>
</dbReference>
<dbReference type="FunFam" id="2.60.40.10:FF:000204">
    <property type="entry name" value="Major histocompatibility complex, class I-related protein"/>
    <property type="match status" value="1"/>
</dbReference>
<dbReference type="GO" id="GO:0009897">
    <property type="term" value="C:external side of plasma membrane"/>
    <property type="evidence" value="ECO:0007669"/>
    <property type="project" value="TreeGrafter"/>
</dbReference>
<keyword evidence="4" id="KW-0732">Signal</keyword>
<dbReference type="PROSITE" id="PS50835">
    <property type="entry name" value="IG_LIKE"/>
    <property type="match status" value="1"/>
</dbReference>
<evidence type="ECO:0000256" key="2">
    <source>
        <dbReference type="ARBA" id="ARBA00022451"/>
    </source>
</evidence>
<keyword evidence="9" id="KW-0325">Glycoprotein</keyword>
<dbReference type="InterPro" id="IPR011162">
    <property type="entry name" value="MHC_I/II-like_Ag-recog"/>
</dbReference>
<dbReference type="InterPro" id="IPR001039">
    <property type="entry name" value="MHC_I_a_a1/a2"/>
</dbReference>
<evidence type="ECO:0000256" key="5">
    <source>
        <dbReference type="ARBA" id="ARBA00022859"/>
    </source>
</evidence>
<evidence type="ECO:0000313" key="13">
    <source>
        <dbReference type="Proteomes" id="UP000694421"/>
    </source>
</evidence>
<dbReference type="PANTHER" id="PTHR16675">
    <property type="entry name" value="MHC CLASS I-RELATED"/>
    <property type="match status" value="1"/>
</dbReference>
<keyword evidence="6" id="KW-1133">Transmembrane helix</keyword>
<dbReference type="FunFam" id="3.30.500.10:FF:000001">
    <property type="entry name" value="H-2 class I histocompatibility antigen, alpha chain"/>
    <property type="match status" value="1"/>
</dbReference>
<dbReference type="Gene3D" id="2.60.40.10">
    <property type="entry name" value="Immunoglobulins"/>
    <property type="match status" value="1"/>
</dbReference>
<dbReference type="GO" id="GO:0005615">
    <property type="term" value="C:extracellular space"/>
    <property type="evidence" value="ECO:0007669"/>
    <property type="project" value="TreeGrafter"/>
</dbReference>
<reference evidence="12" key="2">
    <citation type="submission" date="2025-09" db="UniProtKB">
        <authorList>
            <consortium name="Ensembl"/>
        </authorList>
    </citation>
    <scope>IDENTIFICATION</scope>
</reference>
<keyword evidence="13" id="KW-1185">Reference proteome</keyword>
<dbReference type="Proteomes" id="UP000694421">
    <property type="component" value="Unplaced"/>
</dbReference>
<dbReference type="InterPro" id="IPR011161">
    <property type="entry name" value="MHC_I-like_Ag-recog"/>
</dbReference>
<evidence type="ECO:0000256" key="3">
    <source>
        <dbReference type="ARBA" id="ARBA00022692"/>
    </source>
</evidence>
<dbReference type="Ensembl" id="ENSSMRT00000016708.1">
    <property type="protein sequence ID" value="ENSSMRP00000014345.1"/>
    <property type="gene ID" value="ENSSMRG00000010857.1"/>
</dbReference>
<evidence type="ECO:0000256" key="7">
    <source>
        <dbReference type="ARBA" id="ARBA00023136"/>
    </source>
</evidence>
<sequence length="356" mass="40315">MGIFLLSMYFPGSLSHSLRYFYISFVEPDQGLCHFTIVGSLDGQHFVYYGSNTKKMLPQVSWIKEVEKEYPQYWIRETQEARVAELVFRENTNTTMKRYNQTGGFHTWQGMYGCELRREGTTGGYRQYGFDGRDFIAFDMDTRTWTAAEAQAQLSKRKWDAEGAWNQRRRFYLKSVCIEWLRGKEGQSGGAMGLGTLICRADGFYPKDIEVVWTRDSEVWDQETLRGLIAPNSDGTYHIWISTKVDPKDKGRFWCRVDHASLKNPVDLAVEEQRSFGPHWQAEKSNWKGIEPGTGGASVLFATCLCGKAATPALNVASWQLLTNGIKPPAILTSTLLLQGESFGSRKSSPPGNCLA</sequence>
<evidence type="ECO:0000256" key="6">
    <source>
        <dbReference type="ARBA" id="ARBA00022989"/>
    </source>
</evidence>
<dbReference type="AlphaFoldDB" id="A0A8D0BXQ7"/>
<name>A0A8D0BXQ7_SALMN</name>
<keyword evidence="2" id="KW-0490">MHC I</keyword>
<dbReference type="GeneTree" id="ENSGT01150000286995"/>
<dbReference type="InterPro" id="IPR013783">
    <property type="entry name" value="Ig-like_fold"/>
</dbReference>
<dbReference type="InterPro" id="IPR036179">
    <property type="entry name" value="Ig-like_dom_sf"/>
</dbReference>
<evidence type="ECO:0000256" key="4">
    <source>
        <dbReference type="ARBA" id="ARBA00022729"/>
    </source>
</evidence>
<keyword evidence="5" id="KW-0391">Immunity</keyword>
<keyword evidence="3" id="KW-0812">Transmembrane</keyword>
<accession>A0A8D0BXQ7</accession>
<organism evidence="12 13">
    <name type="scientific">Salvator merianae</name>
    <name type="common">Argentine black and white tegu</name>
    <name type="synonym">Tupinambis merianae</name>
    <dbReference type="NCBI Taxonomy" id="96440"/>
    <lineage>
        <taxon>Eukaryota</taxon>
        <taxon>Metazoa</taxon>
        <taxon>Chordata</taxon>
        <taxon>Craniata</taxon>
        <taxon>Vertebrata</taxon>
        <taxon>Euteleostomi</taxon>
        <taxon>Lepidosauria</taxon>
        <taxon>Squamata</taxon>
        <taxon>Bifurcata</taxon>
        <taxon>Unidentata</taxon>
        <taxon>Episquamata</taxon>
        <taxon>Laterata</taxon>
        <taxon>Teiioidea</taxon>
        <taxon>Teiidae</taxon>
        <taxon>Salvator</taxon>
    </lineage>
</organism>
<dbReference type="InterPro" id="IPR037055">
    <property type="entry name" value="MHC_I-like_Ag-recog_sf"/>
</dbReference>
<dbReference type="Pfam" id="PF07654">
    <property type="entry name" value="C1-set"/>
    <property type="match status" value="1"/>
</dbReference>
<dbReference type="PROSITE" id="PS00290">
    <property type="entry name" value="IG_MHC"/>
    <property type="match status" value="1"/>
</dbReference>
<dbReference type="InterPro" id="IPR003597">
    <property type="entry name" value="Ig_C1-set"/>
</dbReference>
<dbReference type="SUPFAM" id="SSF48726">
    <property type="entry name" value="Immunoglobulin"/>
    <property type="match status" value="1"/>
</dbReference>
<evidence type="ECO:0000256" key="1">
    <source>
        <dbReference type="ARBA" id="ARBA00004479"/>
    </source>
</evidence>
<comment type="similarity">
    <text evidence="10">Belongs to the MHC class I family.</text>
</comment>
<evidence type="ECO:0000256" key="10">
    <source>
        <dbReference type="RuleBase" id="RU004439"/>
    </source>
</evidence>
<dbReference type="PRINTS" id="PR01638">
    <property type="entry name" value="MHCCLASSI"/>
</dbReference>
<dbReference type="PANTHER" id="PTHR16675:SF242">
    <property type="entry name" value="MAJOR HISTOCOMPATIBILITY COMPLEX CLASS I-RELATED GENE PROTEIN"/>
    <property type="match status" value="1"/>
</dbReference>
<evidence type="ECO:0000256" key="9">
    <source>
        <dbReference type="ARBA" id="ARBA00023180"/>
    </source>
</evidence>
<feature type="domain" description="Ig-like" evidence="11">
    <location>
        <begin position="185"/>
        <end position="269"/>
    </location>
</feature>
<dbReference type="GO" id="GO:0042612">
    <property type="term" value="C:MHC class I protein complex"/>
    <property type="evidence" value="ECO:0007669"/>
    <property type="project" value="UniProtKB-KW"/>
</dbReference>
<protein>
    <recommendedName>
        <fullName evidence="11">Ig-like domain-containing protein</fullName>
    </recommendedName>
</protein>
<evidence type="ECO:0000259" key="11">
    <source>
        <dbReference type="PROSITE" id="PS50835"/>
    </source>
</evidence>
<dbReference type="SMART" id="SM00407">
    <property type="entry name" value="IGc1"/>
    <property type="match status" value="1"/>
</dbReference>
<proteinExistence type="inferred from homology"/>
<dbReference type="SUPFAM" id="SSF54452">
    <property type="entry name" value="MHC antigen-recognition domain"/>
    <property type="match status" value="1"/>
</dbReference>
<evidence type="ECO:0000313" key="12">
    <source>
        <dbReference type="Ensembl" id="ENSSMRP00000014345.1"/>
    </source>
</evidence>
<dbReference type="InterPro" id="IPR007110">
    <property type="entry name" value="Ig-like_dom"/>
</dbReference>
<dbReference type="GO" id="GO:0006955">
    <property type="term" value="P:immune response"/>
    <property type="evidence" value="ECO:0007669"/>
    <property type="project" value="TreeGrafter"/>
</dbReference>
<dbReference type="Gene3D" id="3.30.500.10">
    <property type="entry name" value="MHC class I-like antigen recognition-like"/>
    <property type="match status" value="1"/>
</dbReference>
<dbReference type="InterPro" id="IPR003006">
    <property type="entry name" value="Ig/MHC_CS"/>
</dbReference>
<reference evidence="12" key="1">
    <citation type="submission" date="2025-08" db="UniProtKB">
        <authorList>
            <consortium name="Ensembl"/>
        </authorList>
    </citation>
    <scope>IDENTIFICATION</scope>
</reference>
<dbReference type="GO" id="GO:0002474">
    <property type="term" value="P:antigen processing and presentation of peptide antigen via MHC class I"/>
    <property type="evidence" value="ECO:0007669"/>
    <property type="project" value="UniProtKB-KW"/>
</dbReference>
<evidence type="ECO:0000256" key="8">
    <source>
        <dbReference type="ARBA" id="ARBA00023157"/>
    </source>
</evidence>
<dbReference type="Pfam" id="PF00129">
    <property type="entry name" value="MHC_I"/>
    <property type="match status" value="1"/>
</dbReference>
<comment type="subcellular location">
    <subcellularLocation>
        <location evidence="1">Membrane</location>
        <topology evidence="1">Single-pass type I membrane protein</topology>
    </subcellularLocation>
</comment>
<keyword evidence="8" id="KW-1015">Disulfide bond</keyword>
<keyword evidence="7" id="KW-0472">Membrane</keyword>